<dbReference type="AlphaFoldDB" id="A0A2V1AVB5"/>
<evidence type="ECO:0000313" key="3">
    <source>
        <dbReference type="Proteomes" id="UP000244309"/>
    </source>
</evidence>
<reference evidence="2 3" key="1">
    <citation type="submission" date="2017-12" db="EMBL/GenBank/DDBJ databases">
        <title>Genome Sequence of a Multidrug-Resistant Candida haemulonii Isolate from a Patient with Chronic Leg Ulcers in Israel.</title>
        <authorList>
            <person name="Chow N.A."/>
            <person name="Gade L."/>
            <person name="Batra D."/>
            <person name="Rowe L.A."/>
            <person name="Ben-Ami R."/>
            <person name="Loparev V.N."/>
            <person name="Litvintseva A.P."/>
        </authorList>
    </citation>
    <scope>NUCLEOTIDE SEQUENCE [LARGE SCALE GENOMIC DNA]</scope>
    <source>
        <strain evidence="2 3">B11899</strain>
    </source>
</reference>
<proteinExistence type="predicted"/>
<protein>
    <submittedName>
        <fullName evidence="2">Uncharacterized protein</fullName>
    </submittedName>
</protein>
<dbReference type="Proteomes" id="UP000244309">
    <property type="component" value="Unassembled WGS sequence"/>
</dbReference>
<feature type="compositionally biased region" description="Acidic residues" evidence="1">
    <location>
        <begin position="124"/>
        <end position="146"/>
    </location>
</feature>
<feature type="compositionally biased region" description="Basic and acidic residues" evidence="1">
    <location>
        <begin position="147"/>
        <end position="163"/>
    </location>
</feature>
<sequence length="265" mass="30432">MKTVVFLVSQESAHGYRYPFQGGFLQREFNSPHYIIGRKEVQKKLQQHEDGIFVIKENNRLKAHRQFIHEATKDIDCTVIAYIQQDGEAESSTAAKAMKSGDEEKVASVEEFQKKIEFRSVDEVGSEDGFEDLGEAESEVSEEEKQESEATKAEAGALKEQKEKSHFEPFDLNNVEDRHFKSARIYEQPRVPSRLLKKFPDEFEMDHNEIVYYCSNLAIMEPPPFGPAADLDVSEALKAAQQIIFFVALFRKFAEPESERCFFQS</sequence>
<feature type="region of interest" description="Disordered" evidence="1">
    <location>
        <begin position="123"/>
        <end position="163"/>
    </location>
</feature>
<dbReference type="GeneID" id="37009659"/>
<accession>A0A2V1AVB5</accession>
<keyword evidence="3" id="KW-1185">Reference proteome</keyword>
<dbReference type="VEuPathDB" id="FungiDB:CXQ85_004329"/>
<evidence type="ECO:0000313" key="2">
    <source>
        <dbReference type="EMBL" id="PVH20821.1"/>
    </source>
</evidence>
<comment type="caution">
    <text evidence="2">The sequence shown here is derived from an EMBL/GenBank/DDBJ whole genome shotgun (WGS) entry which is preliminary data.</text>
</comment>
<organism evidence="2 3">
    <name type="scientific">Candidozyma haemuli</name>
    <dbReference type="NCBI Taxonomy" id="45357"/>
    <lineage>
        <taxon>Eukaryota</taxon>
        <taxon>Fungi</taxon>
        <taxon>Dikarya</taxon>
        <taxon>Ascomycota</taxon>
        <taxon>Saccharomycotina</taxon>
        <taxon>Pichiomycetes</taxon>
        <taxon>Metschnikowiaceae</taxon>
        <taxon>Candidozyma</taxon>
    </lineage>
</organism>
<dbReference type="EMBL" id="PKFO01000004">
    <property type="protein sequence ID" value="PVH20821.1"/>
    <property type="molecule type" value="Genomic_DNA"/>
</dbReference>
<gene>
    <name evidence="2" type="ORF">CXQ85_004329</name>
</gene>
<name>A0A2V1AVB5_9ASCO</name>
<evidence type="ECO:0000256" key="1">
    <source>
        <dbReference type="SAM" id="MobiDB-lite"/>
    </source>
</evidence>
<dbReference type="RefSeq" id="XP_025341761.1">
    <property type="nucleotide sequence ID" value="XM_025487953.1"/>
</dbReference>